<evidence type="ECO:0000259" key="5">
    <source>
        <dbReference type="Pfam" id="PF00296"/>
    </source>
</evidence>
<protein>
    <recommendedName>
        <fullName evidence="4">5,10-methylenetetrahydromethanopterin reductase</fullName>
        <ecNumber evidence="4">1.5.98.2</ecNumber>
    </recommendedName>
    <alternativeName>
        <fullName evidence="4">Coenzyme F420-dependent N(5),N(10)-methylenetetrahydromethanopterin reductase</fullName>
    </alternativeName>
    <alternativeName>
        <fullName evidence="4">Methylene-H(4)MPT reductase</fullName>
    </alternativeName>
</protein>
<organism evidence="6 7">
    <name type="scientific">Halorussus limi</name>
    <dbReference type="NCBI Taxonomy" id="2938695"/>
    <lineage>
        <taxon>Archaea</taxon>
        <taxon>Methanobacteriati</taxon>
        <taxon>Methanobacteriota</taxon>
        <taxon>Stenosarchaea group</taxon>
        <taxon>Halobacteria</taxon>
        <taxon>Halobacteriales</taxon>
        <taxon>Haladaptataceae</taxon>
        <taxon>Halorussus</taxon>
    </lineage>
</organism>
<dbReference type="AlphaFoldDB" id="A0A8U0HYW2"/>
<keyword evidence="1 4" id="KW-0963">Cytoplasm</keyword>
<dbReference type="Pfam" id="PF00296">
    <property type="entry name" value="Bac_luciferase"/>
    <property type="match status" value="1"/>
</dbReference>
<dbReference type="InterPro" id="IPR011251">
    <property type="entry name" value="Luciferase-like_dom"/>
</dbReference>
<dbReference type="InterPro" id="IPR050564">
    <property type="entry name" value="F420-G6PD/mer"/>
</dbReference>
<dbReference type="GeneID" id="72185272"/>
<dbReference type="EC" id="1.5.98.2" evidence="4"/>
<dbReference type="PANTHER" id="PTHR43244">
    <property type="match status" value="1"/>
</dbReference>
<keyword evidence="2 4" id="KW-0554">One-carbon metabolism</keyword>
<comment type="similarity">
    <text evidence="4">Belongs to the mer family.</text>
</comment>
<proteinExistence type="inferred from homology"/>
<dbReference type="CDD" id="cd01097">
    <property type="entry name" value="Tetrahydromethanopterin_reductase"/>
    <property type="match status" value="1"/>
</dbReference>
<dbReference type="GO" id="GO:0005737">
    <property type="term" value="C:cytoplasm"/>
    <property type="evidence" value="ECO:0007669"/>
    <property type="project" value="UniProtKB-SubCell"/>
</dbReference>
<reference evidence="6 7" key="1">
    <citation type="submission" date="2022-04" db="EMBL/GenBank/DDBJ databases">
        <title>Diverse halophilic archaea isolated from saline environments.</title>
        <authorList>
            <person name="Cui H.-L."/>
        </authorList>
    </citation>
    <scope>NUCLEOTIDE SEQUENCE [LARGE SCALE GENOMIC DNA]</scope>
    <source>
        <strain evidence="6 7">XZYJT49</strain>
    </source>
</reference>
<gene>
    <name evidence="4" type="primary">mer</name>
    <name evidence="6" type="ORF">M0R89_08695</name>
</gene>
<dbReference type="InterPro" id="IPR036661">
    <property type="entry name" value="Luciferase-like_sf"/>
</dbReference>
<keyword evidence="7" id="KW-1185">Reference proteome</keyword>
<dbReference type="PANTHER" id="PTHR43244:SF1">
    <property type="entry name" value="5,10-METHYLENETETRAHYDROMETHANOPTERIN REDUCTASE"/>
    <property type="match status" value="1"/>
</dbReference>
<evidence type="ECO:0000256" key="3">
    <source>
        <dbReference type="ARBA" id="ARBA00023002"/>
    </source>
</evidence>
<dbReference type="KEGG" id="halx:M0R89_08695"/>
<dbReference type="InterPro" id="IPR019946">
    <property type="entry name" value="MeH4methanopterin_reductase"/>
</dbReference>
<accession>A0A8U0HYW2</accession>
<dbReference type="Gene3D" id="3.20.20.30">
    <property type="entry name" value="Luciferase-like domain"/>
    <property type="match status" value="1"/>
</dbReference>
<comment type="subcellular location">
    <subcellularLocation>
        <location evidence="4">Cytoplasm</location>
    </subcellularLocation>
</comment>
<evidence type="ECO:0000256" key="1">
    <source>
        <dbReference type="ARBA" id="ARBA00022490"/>
    </source>
</evidence>
<comment type="function">
    <text evidence="4">Catalyzes the oxidation of methyl-H(4)MPT to methylene-H(4)MPT.</text>
</comment>
<evidence type="ECO:0000256" key="2">
    <source>
        <dbReference type="ARBA" id="ARBA00022563"/>
    </source>
</evidence>
<dbReference type="Proteomes" id="UP000830729">
    <property type="component" value="Chromosome"/>
</dbReference>
<comment type="catalytic activity">
    <reaction evidence="4">
        <text>5-methyl-5,6,7,8-tetrahydromethanopterin + oxidized coenzyme F420-(gamma-L-Glu)(n) + H(+) = 5,10-methylenetetrahydromethanopterin + reduced coenzyme F420-(gamma-L-Glu)(n)</text>
        <dbReference type="Rhea" id="RHEA:21144"/>
        <dbReference type="Rhea" id="RHEA-COMP:12939"/>
        <dbReference type="Rhea" id="RHEA-COMP:14378"/>
        <dbReference type="ChEBI" id="CHEBI:15378"/>
        <dbReference type="ChEBI" id="CHEBI:57818"/>
        <dbReference type="ChEBI" id="CHEBI:58116"/>
        <dbReference type="ChEBI" id="CHEBI:133980"/>
        <dbReference type="ChEBI" id="CHEBI:139511"/>
        <dbReference type="EC" id="1.5.98.2"/>
    </reaction>
</comment>
<dbReference type="GO" id="GO:0016705">
    <property type="term" value="F:oxidoreductase activity, acting on paired donors, with incorporation or reduction of molecular oxygen"/>
    <property type="evidence" value="ECO:0007669"/>
    <property type="project" value="InterPro"/>
</dbReference>
<dbReference type="NCBIfam" id="NF002619">
    <property type="entry name" value="PRK02271.1"/>
    <property type="match status" value="1"/>
</dbReference>
<name>A0A8U0HYW2_9EURY</name>
<evidence type="ECO:0000313" key="6">
    <source>
        <dbReference type="EMBL" id="UPV76117.1"/>
    </source>
</evidence>
<dbReference type="HAMAP" id="MF_01091">
    <property type="entry name" value="F420_mer"/>
    <property type="match status" value="1"/>
</dbReference>
<dbReference type="EMBL" id="CP096659">
    <property type="protein sequence ID" value="UPV76117.1"/>
    <property type="molecule type" value="Genomic_DNA"/>
</dbReference>
<feature type="domain" description="Luciferase-like" evidence="5">
    <location>
        <begin position="8"/>
        <end position="296"/>
    </location>
</feature>
<dbReference type="GO" id="GO:0018537">
    <property type="term" value="F:coenzyme F420-dependent N5,N10-methenyltetrahydromethanopterin reductase activity"/>
    <property type="evidence" value="ECO:0007669"/>
    <property type="project" value="UniProtKB-UniRule"/>
</dbReference>
<dbReference type="RefSeq" id="WP_248652154.1">
    <property type="nucleotide sequence ID" value="NZ_CP096659.1"/>
</dbReference>
<sequence length="329" mass="34923">MRGIELTPEHPIPDLVETGQRAEESGFDTLFASCHYNNRDPFVVLDRVAAATDDLRLGPGVANPYETHPVSLASRVATLDEVSDGRAVCGLGAGDRSTLRNLGFERDRPLRRVLEAMKVSQKLWAGERVDHDGTFRATDAGLNYPEAVSDVPVYVGAQGPHMIRMAAKHADGVLVNASHPDDFAWADERVEEGVDERPASRGGRDDFDFAAYASVSVAEDADAAREAARPPVAFIAAGAAPPVLDRHGIDRERAEEIGEAIESGDFSAAFERVTPAMVDAFCIAGTPESAAEKISGVLEYADSFVAGSPLGPDPTAAVGLVATALDEAE</sequence>
<evidence type="ECO:0000256" key="4">
    <source>
        <dbReference type="HAMAP-Rule" id="MF_01091"/>
    </source>
</evidence>
<evidence type="ECO:0000313" key="7">
    <source>
        <dbReference type="Proteomes" id="UP000830729"/>
    </source>
</evidence>
<dbReference type="GO" id="GO:0006730">
    <property type="term" value="P:one-carbon metabolic process"/>
    <property type="evidence" value="ECO:0007669"/>
    <property type="project" value="UniProtKB-UniRule"/>
</dbReference>
<dbReference type="SUPFAM" id="SSF51679">
    <property type="entry name" value="Bacterial luciferase-like"/>
    <property type="match status" value="1"/>
</dbReference>
<keyword evidence="3 4" id="KW-0560">Oxidoreductase</keyword>